<organism evidence="2 3">
    <name type="scientific">Scleropages formosus</name>
    <name type="common">Asian bonytongue</name>
    <name type="synonym">Osteoglossum formosum</name>
    <dbReference type="NCBI Taxonomy" id="113540"/>
    <lineage>
        <taxon>Eukaryota</taxon>
        <taxon>Metazoa</taxon>
        <taxon>Chordata</taxon>
        <taxon>Craniata</taxon>
        <taxon>Vertebrata</taxon>
        <taxon>Euteleostomi</taxon>
        <taxon>Actinopterygii</taxon>
        <taxon>Neopterygii</taxon>
        <taxon>Teleostei</taxon>
        <taxon>Osteoglossocephala</taxon>
        <taxon>Osteoglossomorpha</taxon>
        <taxon>Osteoglossiformes</taxon>
        <taxon>Osteoglossidae</taxon>
        <taxon>Scleropages</taxon>
    </lineage>
</organism>
<name>A0A0P7UJH0_SCLFO</name>
<feature type="compositionally biased region" description="Basic and acidic residues" evidence="1">
    <location>
        <begin position="80"/>
        <end position="90"/>
    </location>
</feature>
<dbReference type="AlphaFoldDB" id="A0A0P7UJH0"/>
<feature type="region of interest" description="Disordered" evidence="1">
    <location>
        <begin position="67"/>
        <end position="108"/>
    </location>
</feature>
<evidence type="ECO:0000313" key="2">
    <source>
        <dbReference type="EMBL" id="KPP61436.1"/>
    </source>
</evidence>
<feature type="region of interest" description="Disordered" evidence="1">
    <location>
        <begin position="144"/>
        <end position="163"/>
    </location>
</feature>
<evidence type="ECO:0000313" key="3">
    <source>
        <dbReference type="Proteomes" id="UP000034805"/>
    </source>
</evidence>
<proteinExistence type="predicted"/>
<comment type="caution">
    <text evidence="2">The sequence shown here is derived from an EMBL/GenBank/DDBJ whole genome shotgun (WGS) entry which is preliminary data.</text>
</comment>
<gene>
    <name evidence="2" type="ORF">Z043_120464</name>
</gene>
<evidence type="ECO:0000256" key="1">
    <source>
        <dbReference type="SAM" id="MobiDB-lite"/>
    </source>
</evidence>
<sequence length="214" mass="23918">NRKREEILSSDIQELEASLREQELLEDQETPAEEIVQLEEVAEPEPFDMERELSTPDTVLMTERCVELDPEETLGPDQGTHARDKEKRIEAPITKNRQGSQQHRRVTGGSETASSWVIIFLFAQTGLSDIAFISPLRVRVGGVRDTEPPELLSPEETEERRDETIDISYELAAETSKHSKLVAVKSLSSQPQSPTSAPPASRPQLADGSHFMCV</sequence>
<accession>A0A0P7UJH0</accession>
<feature type="non-terminal residue" evidence="2">
    <location>
        <position position="1"/>
    </location>
</feature>
<reference evidence="2 3" key="1">
    <citation type="submission" date="2015-08" db="EMBL/GenBank/DDBJ databases">
        <title>The genome of the Asian arowana (Scleropages formosus).</title>
        <authorList>
            <person name="Tan M.H."/>
            <person name="Gan H.M."/>
            <person name="Croft L.J."/>
            <person name="Austin C.M."/>
        </authorList>
    </citation>
    <scope>NUCLEOTIDE SEQUENCE [LARGE SCALE GENOMIC DNA]</scope>
    <source>
        <strain evidence="2">Aro1</strain>
    </source>
</reference>
<protein>
    <submittedName>
        <fullName evidence="2">Uncharacterized protein</fullName>
    </submittedName>
</protein>
<dbReference type="EMBL" id="JARO02009604">
    <property type="protein sequence ID" value="KPP61436.1"/>
    <property type="molecule type" value="Genomic_DNA"/>
</dbReference>
<feature type="region of interest" description="Disordered" evidence="1">
    <location>
        <begin position="183"/>
        <end position="214"/>
    </location>
</feature>
<dbReference type="Proteomes" id="UP000034805">
    <property type="component" value="Unassembled WGS sequence"/>
</dbReference>